<sequence length="502" mass="58036">MTAAVIFCIFLIHYAALAKLSLGTNTATINSVSLNYNNITSSRYHVYTIHNKSNNSVNSSRDNRNNTWLIRIYFGGYEANDERSSANMLRIKQNKKKFFRIYFIPFHNFSDKDILKYCNSKGNNSSKKRTFECSWSLLISDDINSSSILESSSPDKNDKKKSIHIHFKMILSENNSSNNILETSHEGSSSNDNEGDLFCIHFYYPFDDSNKIDNNISNISENVAQYDRRNATIFISIRFRRKCSERSSADNNTQNNIIVVLPSNDSFYKMYGTYSIIFSDRHRSNNGRSNNVEKKKFPIHYSLVFPCYNGSNIIESQNKVYDSSREKIFIEWGSECDASNSNKIFEPSKEENRGKKERVWIELYFVDTSKNTASLETNEIDNSDEEKLMCIHSNIPFKVISDDSTILDSHKENSNEKKYFWISWNTKLNDHKNGIEIQENNANKRNSDARGRRIYFKLKLPHAKNSTGENGYSGKSSDDDRKSIHFSLNFPLCYNCSSLFNE</sequence>
<dbReference type="Proteomes" id="UP000271098">
    <property type="component" value="Unassembled WGS sequence"/>
</dbReference>
<gene>
    <name evidence="2" type="ORF">GPUH_LOCUS11606</name>
</gene>
<dbReference type="EMBL" id="UYRT01078664">
    <property type="protein sequence ID" value="VDN19001.1"/>
    <property type="molecule type" value="Genomic_DNA"/>
</dbReference>
<evidence type="ECO:0000313" key="3">
    <source>
        <dbReference type="Proteomes" id="UP000271098"/>
    </source>
</evidence>
<name>A0A183DSB5_9BILA</name>
<reference evidence="2 3" key="2">
    <citation type="submission" date="2018-11" db="EMBL/GenBank/DDBJ databases">
        <authorList>
            <consortium name="Pathogen Informatics"/>
        </authorList>
    </citation>
    <scope>NUCLEOTIDE SEQUENCE [LARGE SCALE GENOMIC DNA]</scope>
</reference>
<evidence type="ECO:0000313" key="2">
    <source>
        <dbReference type="EMBL" id="VDN19001.1"/>
    </source>
</evidence>
<dbReference type="WBParaSite" id="GPUH_0001162001-mRNA-1">
    <property type="protein sequence ID" value="GPUH_0001162001-mRNA-1"/>
    <property type="gene ID" value="GPUH_0001162001"/>
</dbReference>
<keyword evidence="1" id="KW-0732">Signal</keyword>
<protein>
    <submittedName>
        <fullName evidence="4">EGF-like domain-containing protein</fullName>
    </submittedName>
</protein>
<feature type="chain" id="PRO_5043138875" evidence="1">
    <location>
        <begin position="19"/>
        <end position="502"/>
    </location>
</feature>
<evidence type="ECO:0000313" key="4">
    <source>
        <dbReference type="WBParaSite" id="GPUH_0001162001-mRNA-1"/>
    </source>
</evidence>
<keyword evidence="3" id="KW-1185">Reference proteome</keyword>
<reference evidence="4" key="1">
    <citation type="submission" date="2016-06" db="UniProtKB">
        <authorList>
            <consortium name="WormBaseParasite"/>
        </authorList>
    </citation>
    <scope>IDENTIFICATION</scope>
</reference>
<organism evidence="4">
    <name type="scientific">Gongylonema pulchrum</name>
    <dbReference type="NCBI Taxonomy" id="637853"/>
    <lineage>
        <taxon>Eukaryota</taxon>
        <taxon>Metazoa</taxon>
        <taxon>Ecdysozoa</taxon>
        <taxon>Nematoda</taxon>
        <taxon>Chromadorea</taxon>
        <taxon>Rhabditida</taxon>
        <taxon>Spirurina</taxon>
        <taxon>Spiruromorpha</taxon>
        <taxon>Spiruroidea</taxon>
        <taxon>Gongylonematidae</taxon>
        <taxon>Gongylonema</taxon>
    </lineage>
</organism>
<proteinExistence type="predicted"/>
<evidence type="ECO:0000256" key="1">
    <source>
        <dbReference type="SAM" id="SignalP"/>
    </source>
</evidence>
<accession>A0A183DSB5</accession>
<feature type="signal peptide" evidence="1">
    <location>
        <begin position="1"/>
        <end position="18"/>
    </location>
</feature>
<dbReference type="AlphaFoldDB" id="A0A183DSB5"/>